<evidence type="ECO:0000256" key="1">
    <source>
        <dbReference type="ARBA" id="ARBA00004370"/>
    </source>
</evidence>
<keyword evidence="4 5" id="KW-0472">Membrane</keyword>
<comment type="caution">
    <text evidence="7">The sequence shown here is derived from an EMBL/GenBank/DDBJ whole genome shotgun (WGS) entry which is preliminary data.</text>
</comment>
<reference evidence="7" key="2">
    <citation type="submission" date="2020-06" db="EMBL/GenBank/DDBJ databases">
        <authorList>
            <person name="Sheffer M."/>
        </authorList>
    </citation>
    <scope>NUCLEOTIDE SEQUENCE</scope>
</reference>
<evidence type="ECO:0000313" key="7">
    <source>
        <dbReference type="EMBL" id="KAF8786655.1"/>
    </source>
</evidence>
<dbReference type="InterPro" id="IPR028082">
    <property type="entry name" value="Peripla_BP_I"/>
</dbReference>
<evidence type="ECO:0000256" key="4">
    <source>
        <dbReference type="ARBA" id="ARBA00023136"/>
    </source>
</evidence>
<dbReference type="EMBL" id="JABXBU010000015">
    <property type="protein sequence ID" value="KAF8786655.1"/>
    <property type="molecule type" value="Genomic_DNA"/>
</dbReference>
<reference evidence="7" key="1">
    <citation type="journal article" date="2020" name="bioRxiv">
        <title>Chromosome-level reference genome of the European wasp spider Argiope bruennichi: a resource for studies on range expansion and evolutionary adaptation.</title>
        <authorList>
            <person name="Sheffer M.M."/>
            <person name="Hoppe A."/>
            <person name="Krehenwinkel H."/>
            <person name="Uhl G."/>
            <person name="Kuss A.W."/>
            <person name="Jensen L."/>
            <person name="Jensen C."/>
            <person name="Gillespie R.G."/>
            <person name="Hoff K.J."/>
            <person name="Prost S."/>
        </authorList>
    </citation>
    <scope>NUCLEOTIDE SEQUENCE</scope>
</reference>
<dbReference type="GO" id="GO:0016020">
    <property type="term" value="C:membrane"/>
    <property type="evidence" value="ECO:0007669"/>
    <property type="project" value="UniProtKB-SubCell"/>
</dbReference>
<sequence length="464" mass="52019">MCPPSRHWSPGGGAVYRSSFQQVLAKTSEAGSKTDCYMAWPLKSLLILVLLLLVSFGLIDGRNSIWGKKSSVTPNEPEDDEMDVIRFGAILPHTSLITVSRSYNKKITDSLDMLTKGRNAKFNFAKYKRYLKPLIVPLPLDPSPTVVLNALCNQMLPANVTAILYLTNAEVYGSNAASAQYLLQLTGYLGIPVIAWNADNIGLEKFPKSWVMCLCPEGDEGGSLSDNHPEVRVLDVSKSWRLPQSQVLQLAPSVEHQSSAMLSILRRYSWHKFAIVTSQIGGHDDFVRAIRDQILTIVDFKFTIMDIYTLKVRDPDEARAEMLELTTSEARVFLLYCNRQEAMYIMRAANELDLTGKNYIWIVTQSVVGPAFDNTPPPPDFPPGLLGIHFNTTMNRLMEEIERSVKIFVHGLELFLDDPQNHNISLAPSLNCTANNDIKWSKGEHFFKYLRNGFKRGKGGGCRN</sequence>
<keyword evidence="8" id="KW-1185">Reference proteome</keyword>
<dbReference type="AlphaFoldDB" id="A0A8T0F8W4"/>
<keyword evidence="7" id="KW-0675">Receptor</keyword>
<keyword evidence="3 5" id="KW-1133">Transmembrane helix</keyword>
<evidence type="ECO:0000259" key="6">
    <source>
        <dbReference type="Pfam" id="PF01094"/>
    </source>
</evidence>
<comment type="subcellular location">
    <subcellularLocation>
        <location evidence="1">Membrane</location>
    </subcellularLocation>
</comment>
<evidence type="ECO:0000256" key="2">
    <source>
        <dbReference type="ARBA" id="ARBA00022692"/>
    </source>
</evidence>
<evidence type="ECO:0000313" key="8">
    <source>
        <dbReference type="Proteomes" id="UP000807504"/>
    </source>
</evidence>
<proteinExistence type="predicted"/>
<protein>
    <submittedName>
        <fullName evidence="7">Glutamate receptor ionotropic like protein</fullName>
    </submittedName>
</protein>
<feature type="transmembrane region" description="Helical" evidence="5">
    <location>
        <begin position="37"/>
        <end position="59"/>
    </location>
</feature>
<dbReference type="SUPFAM" id="SSF53822">
    <property type="entry name" value="Periplasmic binding protein-like I"/>
    <property type="match status" value="1"/>
</dbReference>
<dbReference type="Proteomes" id="UP000807504">
    <property type="component" value="Unassembled WGS sequence"/>
</dbReference>
<keyword evidence="2 5" id="KW-0812">Transmembrane</keyword>
<evidence type="ECO:0000256" key="5">
    <source>
        <dbReference type="SAM" id="Phobius"/>
    </source>
</evidence>
<accession>A0A8T0F8W4</accession>
<feature type="domain" description="Receptor ligand binding region" evidence="6">
    <location>
        <begin position="246"/>
        <end position="367"/>
    </location>
</feature>
<evidence type="ECO:0000256" key="3">
    <source>
        <dbReference type="ARBA" id="ARBA00022989"/>
    </source>
</evidence>
<organism evidence="7 8">
    <name type="scientific">Argiope bruennichi</name>
    <name type="common">Wasp spider</name>
    <name type="synonym">Aranea bruennichi</name>
    <dbReference type="NCBI Taxonomy" id="94029"/>
    <lineage>
        <taxon>Eukaryota</taxon>
        <taxon>Metazoa</taxon>
        <taxon>Ecdysozoa</taxon>
        <taxon>Arthropoda</taxon>
        <taxon>Chelicerata</taxon>
        <taxon>Arachnida</taxon>
        <taxon>Araneae</taxon>
        <taxon>Araneomorphae</taxon>
        <taxon>Entelegynae</taxon>
        <taxon>Araneoidea</taxon>
        <taxon>Araneidae</taxon>
        <taxon>Argiope</taxon>
    </lineage>
</organism>
<name>A0A8T0F8W4_ARGBR</name>
<dbReference type="Gene3D" id="3.40.50.2300">
    <property type="match status" value="2"/>
</dbReference>
<gene>
    <name evidence="7" type="ORF">HNY73_008342</name>
</gene>
<dbReference type="Pfam" id="PF01094">
    <property type="entry name" value="ANF_receptor"/>
    <property type="match status" value="1"/>
</dbReference>
<dbReference type="InterPro" id="IPR001828">
    <property type="entry name" value="ANF_lig-bd_rcpt"/>
</dbReference>